<dbReference type="EMBL" id="CP000934">
    <property type="protein sequence ID" value="ACE82637.1"/>
    <property type="molecule type" value="Genomic_DNA"/>
</dbReference>
<name>B3PH93_CELJU</name>
<organism evidence="1 2">
    <name type="scientific">Cellvibrio japonicus (strain Ueda107)</name>
    <name type="common">Pseudomonas fluorescens subsp. cellulosa</name>
    <dbReference type="NCBI Taxonomy" id="498211"/>
    <lineage>
        <taxon>Bacteria</taxon>
        <taxon>Pseudomonadati</taxon>
        <taxon>Pseudomonadota</taxon>
        <taxon>Gammaproteobacteria</taxon>
        <taxon>Cellvibrionales</taxon>
        <taxon>Cellvibrionaceae</taxon>
        <taxon>Cellvibrio</taxon>
    </lineage>
</organism>
<sequence>MHTKHNEILPGYDYRLKDIVGLRTSQGFAPV</sequence>
<keyword evidence="2" id="KW-1185">Reference proteome</keyword>
<evidence type="ECO:0000313" key="1">
    <source>
        <dbReference type="EMBL" id="ACE82637.1"/>
    </source>
</evidence>
<dbReference type="HOGENOM" id="CLU_3395726_0_0_6"/>
<dbReference type="AlphaFoldDB" id="B3PH93"/>
<gene>
    <name evidence="1" type="ordered locus">CJA_0290</name>
</gene>
<dbReference type="Proteomes" id="UP000001036">
    <property type="component" value="Chromosome"/>
</dbReference>
<dbReference type="KEGG" id="cja:CJA_0290"/>
<reference evidence="1 2" key="1">
    <citation type="journal article" date="2008" name="J. Bacteriol.">
        <title>Insights into plant cell wall degradation from the genome sequence of the soil bacterium Cellvibrio japonicus.</title>
        <authorList>
            <person name="Deboy R.T."/>
            <person name="Mongodin E.F."/>
            <person name="Fouts D.E."/>
            <person name="Tailford L.E."/>
            <person name="Khouri H."/>
            <person name="Emerson J.B."/>
            <person name="Mohamoud Y."/>
            <person name="Watkins K."/>
            <person name="Henrissat B."/>
            <person name="Gilbert H.J."/>
            <person name="Nelson K.E."/>
        </authorList>
    </citation>
    <scope>NUCLEOTIDE SEQUENCE [LARGE SCALE GENOMIC DNA]</scope>
    <source>
        <strain evidence="1 2">Ueda107</strain>
    </source>
</reference>
<evidence type="ECO:0000313" key="2">
    <source>
        <dbReference type="Proteomes" id="UP000001036"/>
    </source>
</evidence>
<proteinExistence type="predicted"/>
<protein>
    <submittedName>
        <fullName evidence="1">Uncharacterized protein</fullName>
    </submittedName>
</protein>
<accession>B3PH93</accession>